<comment type="caution">
    <text evidence="4">The sequence shown here is derived from an EMBL/GenBank/DDBJ whole genome shotgun (WGS) entry which is preliminary data.</text>
</comment>
<dbReference type="Proteomes" id="UP000011096">
    <property type="component" value="Unassembled WGS sequence"/>
</dbReference>
<feature type="region of interest" description="Disordered" evidence="2">
    <location>
        <begin position="1"/>
        <end position="33"/>
    </location>
</feature>
<dbReference type="Gene3D" id="4.10.240.10">
    <property type="entry name" value="Zn(2)-C6 fungal-type DNA-binding domain"/>
    <property type="match status" value="1"/>
</dbReference>
<evidence type="ECO:0000256" key="2">
    <source>
        <dbReference type="SAM" id="MobiDB-lite"/>
    </source>
</evidence>
<dbReference type="PROSITE" id="PS00463">
    <property type="entry name" value="ZN2_CY6_FUNGAL_1"/>
    <property type="match status" value="1"/>
</dbReference>
<dbReference type="RefSeq" id="XP_031893052.1">
    <property type="nucleotide sequence ID" value="XM_032033182.1"/>
</dbReference>
<dbReference type="Pfam" id="PF00172">
    <property type="entry name" value="Zn_clus"/>
    <property type="match status" value="1"/>
</dbReference>
<keyword evidence="1" id="KW-0539">Nucleus</keyword>
<dbReference type="OrthoDB" id="4161589at2759"/>
<gene>
    <name evidence="4" type="primary">fl-1</name>
    <name evidence="4" type="ORF">CGGC5_v005198</name>
</gene>
<proteinExistence type="predicted"/>
<reference evidence="4 5" key="2">
    <citation type="submission" date="2020-04" db="EMBL/GenBank/DDBJ databases">
        <title>Genome sequencing and assembly of multiple isolates from the Colletotrichum gloeosporioides species complex.</title>
        <authorList>
            <person name="Gan P."/>
            <person name="Shirasu K."/>
        </authorList>
    </citation>
    <scope>NUCLEOTIDE SEQUENCE [LARGE SCALE GENOMIC DNA]</scope>
    <source>
        <strain evidence="4 5">Nara gc5</strain>
    </source>
</reference>
<dbReference type="InterPro" id="IPR021833">
    <property type="entry name" value="DUF3425"/>
</dbReference>
<dbReference type="GeneID" id="43617221"/>
<feature type="compositionally biased region" description="Polar residues" evidence="2">
    <location>
        <begin position="139"/>
        <end position="160"/>
    </location>
</feature>
<evidence type="ECO:0000313" key="4">
    <source>
        <dbReference type="EMBL" id="KAF4486210.1"/>
    </source>
</evidence>
<evidence type="ECO:0000256" key="1">
    <source>
        <dbReference type="ARBA" id="ARBA00023242"/>
    </source>
</evidence>
<dbReference type="CDD" id="cd00067">
    <property type="entry name" value="GAL4"/>
    <property type="match status" value="1"/>
</dbReference>
<dbReference type="SMART" id="SM00066">
    <property type="entry name" value="GAL4"/>
    <property type="match status" value="1"/>
</dbReference>
<dbReference type="EMBL" id="ANPB02000003">
    <property type="protein sequence ID" value="KAF4486210.1"/>
    <property type="molecule type" value="Genomic_DNA"/>
</dbReference>
<dbReference type="GO" id="GO:0000981">
    <property type="term" value="F:DNA-binding transcription factor activity, RNA polymerase II-specific"/>
    <property type="evidence" value="ECO:0007669"/>
    <property type="project" value="InterPro"/>
</dbReference>
<name>A0A7J6JA92_COLFN</name>
<organism evidence="4 5">
    <name type="scientific">Colletotrichum fructicola (strain Nara gc5)</name>
    <name type="common">Anthracnose fungus</name>
    <name type="synonym">Colletotrichum gloeosporioides (strain Nara gc5)</name>
    <dbReference type="NCBI Taxonomy" id="1213859"/>
    <lineage>
        <taxon>Eukaryota</taxon>
        <taxon>Fungi</taxon>
        <taxon>Dikarya</taxon>
        <taxon>Ascomycota</taxon>
        <taxon>Pezizomycotina</taxon>
        <taxon>Sordariomycetes</taxon>
        <taxon>Hypocreomycetidae</taxon>
        <taxon>Glomerellales</taxon>
        <taxon>Glomerellaceae</taxon>
        <taxon>Colletotrichum</taxon>
        <taxon>Colletotrichum gloeosporioides species complex</taxon>
    </lineage>
</organism>
<dbReference type="GO" id="GO:0008270">
    <property type="term" value="F:zinc ion binding"/>
    <property type="evidence" value="ECO:0007669"/>
    <property type="project" value="InterPro"/>
</dbReference>
<evidence type="ECO:0000259" key="3">
    <source>
        <dbReference type="PROSITE" id="PS50048"/>
    </source>
</evidence>
<accession>A0A7J6JA92</accession>
<dbReference type="PANTHER" id="PTHR37012:SF2">
    <property type="entry name" value="BZIP DOMAIN-CONTAINING PROTEIN-RELATED"/>
    <property type="match status" value="1"/>
</dbReference>
<dbReference type="Pfam" id="PF11905">
    <property type="entry name" value="DUF3425"/>
    <property type="match status" value="1"/>
</dbReference>
<dbReference type="PANTHER" id="PTHR37012">
    <property type="entry name" value="B-ZIP TRANSCRIPTION FACTOR (EUROFUNG)-RELATED"/>
    <property type="match status" value="1"/>
</dbReference>
<dbReference type="PROSITE" id="PS50048">
    <property type="entry name" value="ZN2_CY6_FUNGAL_2"/>
    <property type="match status" value="1"/>
</dbReference>
<dbReference type="AlphaFoldDB" id="A0A7J6JA92"/>
<reference evidence="4 5" key="1">
    <citation type="submission" date="2012-08" db="EMBL/GenBank/DDBJ databases">
        <authorList>
            <person name="Gan P.H.P."/>
            <person name="Ikeda K."/>
            <person name="Irieda H."/>
            <person name="Narusaka M."/>
            <person name="O'Connell R.J."/>
            <person name="Narusaka Y."/>
            <person name="Takano Y."/>
            <person name="Kubo Y."/>
            <person name="Shirasu K."/>
        </authorList>
    </citation>
    <scope>NUCLEOTIDE SEQUENCE [LARGE SCALE GENOMIC DNA]</scope>
    <source>
        <strain evidence="4 5">Nara gc5</strain>
    </source>
</reference>
<evidence type="ECO:0000313" key="5">
    <source>
        <dbReference type="Proteomes" id="UP000011096"/>
    </source>
</evidence>
<dbReference type="InterPro" id="IPR001138">
    <property type="entry name" value="Zn2Cys6_DnaBD"/>
</dbReference>
<protein>
    <submittedName>
        <fullName evidence="4">Conidial development protein fluffy</fullName>
    </submittedName>
</protein>
<feature type="region of interest" description="Disordered" evidence="2">
    <location>
        <begin position="127"/>
        <end position="166"/>
    </location>
</feature>
<dbReference type="InterPro" id="IPR036864">
    <property type="entry name" value="Zn2-C6_fun-type_DNA-bd_sf"/>
</dbReference>
<dbReference type="SUPFAM" id="SSF57701">
    <property type="entry name" value="Zn2/Cys6 DNA-binding domain"/>
    <property type="match status" value="1"/>
</dbReference>
<sequence>MSTNLRAIRPRGHSDDKPLPASPPSPASKGPKGRIACGSCRKLRQKCDGQRPSCSRCAATNHDCVYEVDHGETRMQGIRRANRQLVGQVDTLKSLFELLKSADNAMKAEIMARLAADESPEVILRRLKQGKQKPRKPSNESSSDGSSTWFDRKSSQSSLPSVKVEQDDSVMLPTGAVPWHIDKMHYLLDQVDSIDLSKDSPSAGTETALLPEQEDQKCSEFLKAIVKADQANHSGHILPPGAVEGFGNLPLSSAIKANHYPPAVQARQLMNMRTEEYRLPSFMTSDGSPLSNIFYTYRDAAMEMLSNGVPSYQVLGPQDQIDLELFFRDRQPGDAYDVHSWACELVKNIEGYDVFVQLASCALYATYMRWNILPTATNYALMPEMIRPTKHQRFMPHRMNIDLVPHPAIRDALINRFRDWLSPGTTDTGGTSVGWPYSIEAAVDICPLTGRRMLSRAFFERATNGANWSLDKSIRALFPEIESMGFHIRD</sequence>
<dbReference type="InParanoid" id="A0A7J6JA92"/>
<feature type="compositionally biased region" description="Basic residues" evidence="2">
    <location>
        <begin position="127"/>
        <end position="136"/>
    </location>
</feature>
<feature type="domain" description="Zn(2)-C6 fungal-type" evidence="3">
    <location>
        <begin position="36"/>
        <end position="66"/>
    </location>
</feature>
<keyword evidence="5" id="KW-1185">Reference proteome</keyword>